<dbReference type="SUPFAM" id="SSF82649">
    <property type="entry name" value="SufE/NifU"/>
    <property type="match status" value="1"/>
</dbReference>
<keyword evidence="6" id="KW-0067">ATP-binding</keyword>
<evidence type="ECO:0000313" key="11">
    <source>
        <dbReference type="Proteomes" id="UP000092420"/>
    </source>
</evidence>
<dbReference type="Proteomes" id="UP000092420">
    <property type="component" value="Unassembled WGS sequence"/>
</dbReference>
<reference evidence="10 11" key="1">
    <citation type="journal article" date="2016" name="ISME J.">
        <title>Chasing the elusive Euryarchaeota class WSA2: genomes reveal a uniquely fastidious methyl-reducing methanogen.</title>
        <authorList>
            <person name="Nobu M.K."/>
            <person name="Narihiro T."/>
            <person name="Kuroda K."/>
            <person name="Mei R."/>
            <person name="Liu W.T."/>
        </authorList>
    </citation>
    <scope>NUCLEOTIDE SEQUENCE [LARGE SCALE GENOMIC DNA]</scope>
    <source>
        <strain evidence="9">ADurb1013_Bin02101</strain>
        <strain evidence="10">ADurb1213_Bin02801</strain>
    </source>
</reference>
<name>A0A150JHM2_9EURY</name>
<comment type="caution">
    <text evidence="10">The sequence shown here is derived from an EMBL/GenBank/DDBJ whole genome shotgun (WGS) entry which is preliminary data.</text>
</comment>
<dbReference type="UniPathway" id="UPA00537">
    <property type="reaction ID" value="UER00594"/>
</dbReference>
<dbReference type="GO" id="GO:0009249">
    <property type="term" value="P:protein lipoylation"/>
    <property type="evidence" value="ECO:0007669"/>
    <property type="project" value="UniProtKB-ARBA"/>
</dbReference>
<keyword evidence="4 10" id="KW-0436">Ligase</keyword>
<gene>
    <name evidence="10" type="primary">lplB</name>
    <name evidence="9" type="ORF">AN188_01106</name>
    <name evidence="10" type="ORF">APG09_00418</name>
</gene>
<keyword evidence="10" id="KW-0808">Transferase</keyword>
<proteinExistence type="predicted"/>
<dbReference type="EMBL" id="LNJE01000003">
    <property type="protein sequence ID" value="KYC58396.1"/>
    <property type="molecule type" value="Genomic_DNA"/>
</dbReference>
<dbReference type="GO" id="GO:0016979">
    <property type="term" value="F:lipoate-protein ligase activity"/>
    <property type="evidence" value="ECO:0007669"/>
    <property type="project" value="UniProtKB-EC"/>
</dbReference>
<feature type="domain" description="Lipoate protein ligase C-terminal" evidence="8">
    <location>
        <begin position="6"/>
        <end position="82"/>
    </location>
</feature>
<evidence type="ECO:0000256" key="4">
    <source>
        <dbReference type="ARBA" id="ARBA00022598"/>
    </source>
</evidence>
<dbReference type="Gene3D" id="3.30.390.50">
    <property type="entry name" value="CO dehydrogenase flavoprotein, C-terminal domain"/>
    <property type="match status" value="1"/>
</dbReference>
<evidence type="ECO:0000313" key="9">
    <source>
        <dbReference type="EMBL" id="KYC54359.1"/>
    </source>
</evidence>
<evidence type="ECO:0000256" key="1">
    <source>
        <dbReference type="ARBA" id="ARBA00005085"/>
    </source>
</evidence>
<evidence type="ECO:0000256" key="7">
    <source>
        <dbReference type="ARBA" id="ARBA00048037"/>
    </source>
</evidence>
<organism evidence="10">
    <name type="scientific">Candidatus Methanofastidiosum methylothiophilum</name>
    <dbReference type="NCBI Taxonomy" id="1705564"/>
    <lineage>
        <taxon>Archaea</taxon>
        <taxon>Methanobacteriati</taxon>
        <taxon>Methanobacteriota</taxon>
        <taxon>Stenosarchaea group</taxon>
        <taxon>Candidatus Methanofastidiosia</taxon>
        <taxon>Candidatus Methanofastidiosales</taxon>
        <taxon>Candidatus Methanofastidiosaceae</taxon>
        <taxon>Candidatus Methanofastidiosum</taxon>
    </lineage>
</organism>
<accession>A0A150JME2</accession>
<evidence type="ECO:0000259" key="8">
    <source>
        <dbReference type="Pfam" id="PF10437"/>
    </source>
</evidence>
<comment type="pathway">
    <text evidence="2">Protein modification; protein lipoylation via exogenous pathway; protein N(6)-(lipoyl)lysine from lipoate: step 1/2.</text>
</comment>
<dbReference type="EMBL" id="LNJB01000014">
    <property type="protein sequence ID" value="KYC54359.1"/>
    <property type="molecule type" value="Genomic_DNA"/>
</dbReference>
<evidence type="ECO:0000313" key="10">
    <source>
        <dbReference type="EMBL" id="KYC58396.1"/>
    </source>
</evidence>
<accession>A0A150JHM2</accession>
<dbReference type="InterPro" id="IPR019491">
    <property type="entry name" value="Lipoate_protein_ligase_C"/>
</dbReference>
<keyword evidence="5" id="KW-0547">Nucleotide-binding</keyword>
<dbReference type="EC" id="6.3.1.20" evidence="3"/>
<evidence type="ECO:0000256" key="5">
    <source>
        <dbReference type="ARBA" id="ARBA00022741"/>
    </source>
</evidence>
<dbReference type="Pfam" id="PF10437">
    <property type="entry name" value="Lip_prot_lig_C"/>
    <property type="match status" value="1"/>
</dbReference>
<accession>A0A150JAU8</accession>
<evidence type="ECO:0000256" key="6">
    <source>
        <dbReference type="ARBA" id="ARBA00022840"/>
    </source>
</evidence>
<dbReference type="AlphaFoldDB" id="A0A150JHM2"/>
<evidence type="ECO:0000256" key="2">
    <source>
        <dbReference type="ARBA" id="ARBA00005124"/>
    </source>
</evidence>
<evidence type="ECO:0000256" key="3">
    <source>
        <dbReference type="ARBA" id="ARBA00012367"/>
    </source>
</evidence>
<dbReference type="GO" id="GO:0005524">
    <property type="term" value="F:ATP binding"/>
    <property type="evidence" value="ECO:0007669"/>
    <property type="project" value="UniProtKB-KW"/>
</dbReference>
<comment type="catalytic activity">
    <reaction evidence="7">
        <text>L-lysyl-[lipoyl-carrier protein] + (R)-lipoate + ATP = N(6)-[(R)-lipoyl]-L-lysyl-[lipoyl-carrier protein] + AMP + diphosphate + H(+)</text>
        <dbReference type="Rhea" id="RHEA:49288"/>
        <dbReference type="Rhea" id="RHEA-COMP:10500"/>
        <dbReference type="Rhea" id="RHEA-COMP:10502"/>
        <dbReference type="ChEBI" id="CHEBI:15378"/>
        <dbReference type="ChEBI" id="CHEBI:29969"/>
        <dbReference type="ChEBI" id="CHEBI:30616"/>
        <dbReference type="ChEBI" id="CHEBI:33019"/>
        <dbReference type="ChEBI" id="CHEBI:83088"/>
        <dbReference type="ChEBI" id="CHEBI:83099"/>
        <dbReference type="ChEBI" id="CHEBI:456215"/>
        <dbReference type="EC" id="6.3.1.20"/>
    </reaction>
</comment>
<comment type="pathway">
    <text evidence="1">Protein modification; protein lipoylation via exogenous pathway; protein N(6)-(lipoyl)lysine from lipoate: step 2/2.</text>
</comment>
<protein>
    <recommendedName>
        <fullName evidence="3">lipoate--protein ligase</fullName>
        <ecNumber evidence="3">6.3.1.20</ecNumber>
    </recommendedName>
</protein>
<keyword evidence="10" id="KW-0548">Nucleotidyltransferase</keyword>
<sequence length="90" mass="10253">MAIFEHKRIDGKLIIVSFDYEDGIFSNVVISGDFFAFPEGEIDNLEKSINGKNFLELENMLDNFFSSNVRVLGITKEDLTEIFKRAIDGN</sequence>